<keyword evidence="2" id="KW-0812">Transmembrane</keyword>
<keyword evidence="2" id="KW-0472">Membrane</keyword>
<keyword evidence="2" id="KW-1133">Transmembrane helix</keyword>
<feature type="region of interest" description="Disordered" evidence="1">
    <location>
        <begin position="188"/>
        <end position="230"/>
    </location>
</feature>
<dbReference type="SUPFAM" id="SSF48239">
    <property type="entry name" value="Terpenoid cyclases/Protein prenyltransferases"/>
    <property type="match status" value="2"/>
</dbReference>
<evidence type="ECO:0000313" key="4">
    <source>
        <dbReference type="Proteomes" id="UP000316213"/>
    </source>
</evidence>
<name>A0A5C6AU31_9BACT</name>
<dbReference type="AlphaFoldDB" id="A0A5C6AU31"/>
<dbReference type="InterPro" id="IPR008930">
    <property type="entry name" value="Terpenoid_cyclase/PrenylTrfase"/>
</dbReference>
<dbReference type="Gene3D" id="1.50.10.20">
    <property type="match status" value="2"/>
</dbReference>
<keyword evidence="4" id="KW-1185">Reference proteome</keyword>
<dbReference type="RefSeq" id="WP_146576922.1">
    <property type="nucleotide sequence ID" value="NZ_SJPM01000002.1"/>
</dbReference>
<evidence type="ECO:0000313" key="3">
    <source>
        <dbReference type="EMBL" id="TWU01664.1"/>
    </source>
</evidence>
<gene>
    <name evidence="3" type="ORF">Pla100_13990</name>
</gene>
<dbReference type="EMBL" id="SJPM01000002">
    <property type="protein sequence ID" value="TWU01664.1"/>
    <property type="molecule type" value="Genomic_DNA"/>
</dbReference>
<feature type="transmembrane region" description="Helical" evidence="2">
    <location>
        <begin position="41"/>
        <end position="61"/>
    </location>
</feature>
<keyword evidence="3" id="KW-0808">Transferase</keyword>
<evidence type="ECO:0000256" key="2">
    <source>
        <dbReference type="SAM" id="Phobius"/>
    </source>
</evidence>
<proteinExistence type="predicted"/>
<dbReference type="OrthoDB" id="238862at2"/>
<dbReference type="CDD" id="cd00688">
    <property type="entry name" value="ISOPREN_C2_like"/>
    <property type="match status" value="1"/>
</dbReference>
<comment type="caution">
    <text evidence="3">The sequence shown here is derived from an EMBL/GenBank/DDBJ whole genome shotgun (WGS) entry which is preliminary data.</text>
</comment>
<accession>A0A5C6AU31</accession>
<feature type="transmembrane region" description="Helical" evidence="2">
    <location>
        <begin position="12"/>
        <end position="32"/>
    </location>
</feature>
<dbReference type="Proteomes" id="UP000316213">
    <property type="component" value="Unassembled WGS sequence"/>
</dbReference>
<reference evidence="3 4" key="1">
    <citation type="submission" date="2019-02" db="EMBL/GenBank/DDBJ databases">
        <title>Deep-cultivation of Planctomycetes and their phenomic and genomic characterization uncovers novel biology.</title>
        <authorList>
            <person name="Wiegand S."/>
            <person name="Jogler M."/>
            <person name="Boedeker C."/>
            <person name="Pinto D."/>
            <person name="Vollmers J."/>
            <person name="Rivas-Marin E."/>
            <person name="Kohn T."/>
            <person name="Peeters S.H."/>
            <person name="Heuer A."/>
            <person name="Rast P."/>
            <person name="Oberbeckmann S."/>
            <person name="Bunk B."/>
            <person name="Jeske O."/>
            <person name="Meyerdierks A."/>
            <person name="Storesund J.E."/>
            <person name="Kallscheuer N."/>
            <person name="Luecker S."/>
            <person name="Lage O.M."/>
            <person name="Pohl T."/>
            <person name="Merkel B.J."/>
            <person name="Hornburger P."/>
            <person name="Mueller R.-W."/>
            <person name="Bruemmer F."/>
            <person name="Labrenz M."/>
            <person name="Spormann A.M."/>
            <person name="Op Den Camp H."/>
            <person name="Overmann J."/>
            <person name="Amann R."/>
            <person name="Jetten M.S.M."/>
            <person name="Mascher T."/>
            <person name="Medema M.H."/>
            <person name="Devos D.P."/>
            <person name="Kaster A.-K."/>
            <person name="Ovreas L."/>
            <person name="Rohde M."/>
            <person name="Galperin M.Y."/>
            <person name="Jogler C."/>
        </authorList>
    </citation>
    <scope>NUCLEOTIDE SEQUENCE [LARGE SCALE GENOMIC DNA]</scope>
    <source>
        <strain evidence="3 4">Pla100</strain>
    </source>
</reference>
<sequence length="610" mass="64837">MSDPAHFWHNPTAVRIVALLAVGLFVTTIWLFRRQKRSGRGAAIVCLILSVGLHVALIAFVPKLSMFFGGAGDAQPTVAPENEPMPVAVFAPDSDDDLSSDSMLGEQPLSDSYEADDSPISPLTLAEPIVELQTPVVAMAEPEPASDAVEIIEAAKSQIVTSLASIKRDASPDHSTDLDDVLGDWISETLAPPDAPQPTTSSEPDRPIESSVAMPAGKRQTEDRSDEDEVIRAAGSPIIDEDFASRLGNAKKIALSSTGGDASTEASVAAALKFLSQTQRPDGAWDPIATGAGRERAPLGLTRGSAGRRAATGITGLALLSMLGAGNTHQSGDYRENVYRGLAYLLGRQRSDGSLAGDASVYAAHYCHAMAALAIAEAAVMTGDPAALEATRRAIAYSRSTQHPSTGGWRYTRGDRGDLSQLGWQAMLIDAAVRSGAIDPPTSMQAGVARFLDSVRSGSAGGLASYRPGEGPTATMTAEALATRLLIGQEVPDATIRETESVLLAELPGNDRENASGLDNYYYWYYATLALHQLQDDAWNQWNAALKKRLLSTQRPDGSWSDSTLWGGYGGTIYSTSMATLCLESYYRHTVSQRSDASQRSNSNVSHRTP</sequence>
<organism evidence="3 4">
    <name type="scientific">Neorhodopirellula pilleata</name>
    <dbReference type="NCBI Taxonomy" id="2714738"/>
    <lineage>
        <taxon>Bacteria</taxon>
        <taxon>Pseudomonadati</taxon>
        <taxon>Planctomycetota</taxon>
        <taxon>Planctomycetia</taxon>
        <taxon>Pirellulales</taxon>
        <taxon>Pirellulaceae</taxon>
        <taxon>Neorhodopirellula</taxon>
    </lineage>
</organism>
<protein>
    <submittedName>
        <fullName evidence="3">Prenyltransferase and squalene oxidase repeat protein</fullName>
    </submittedName>
</protein>
<dbReference type="GO" id="GO:0016740">
    <property type="term" value="F:transferase activity"/>
    <property type="evidence" value="ECO:0007669"/>
    <property type="project" value="UniProtKB-KW"/>
</dbReference>
<evidence type="ECO:0000256" key="1">
    <source>
        <dbReference type="SAM" id="MobiDB-lite"/>
    </source>
</evidence>
<feature type="region of interest" description="Disordered" evidence="1">
    <location>
        <begin position="78"/>
        <end position="118"/>
    </location>
</feature>